<feature type="region of interest" description="Disordered" evidence="1">
    <location>
        <begin position="24"/>
        <end position="109"/>
    </location>
</feature>
<feature type="compositionally biased region" description="Basic and acidic residues" evidence="1">
    <location>
        <begin position="51"/>
        <end position="65"/>
    </location>
</feature>
<sequence>MAGILIKPSDFFWIGSRVLHQKKYRTGTDTPPESPPPTTVPGPLQPVHAFRTGDGHRPAVQEKKRDAVRRRGRGPPKKRRGGPRTEPPAAWRGGQRGDCSPSRGTCPAV</sequence>
<evidence type="ECO:0000313" key="3">
    <source>
        <dbReference type="Proteomes" id="UP001153269"/>
    </source>
</evidence>
<dbReference type="AlphaFoldDB" id="A0A9N7YUD3"/>
<protein>
    <submittedName>
        <fullName evidence="2">Uncharacterized protein</fullName>
    </submittedName>
</protein>
<gene>
    <name evidence="2" type="ORF">PLEPLA_LOCUS32509</name>
</gene>
<feature type="compositionally biased region" description="Basic residues" evidence="1">
    <location>
        <begin position="66"/>
        <end position="82"/>
    </location>
</feature>
<proteinExistence type="predicted"/>
<organism evidence="2 3">
    <name type="scientific">Pleuronectes platessa</name>
    <name type="common">European plaice</name>
    <dbReference type="NCBI Taxonomy" id="8262"/>
    <lineage>
        <taxon>Eukaryota</taxon>
        <taxon>Metazoa</taxon>
        <taxon>Chordata</taxon>
        <taxon>Craniata</taxon>
        <taxon>Vertebrata</taxon>
        <taxon>Euteleostomi</taxon>
        <taxon>Actinopterygii</taxon>
        <taxon>Neopterygii</taxon>
        <taxon>Teleostei</taxon>
        <taxon>Neoteleostei</taxon>
        <taxon>Acanthomorphata</taxon>
        <taxon>Carangaria</taxon>
        <taxon>Pleuronectiformes</taxon>
        <taxon>Pleuronectoidei</taxon>
        <taxon>Pleuronectidae</taxon>
        <taxon>Pleuronectes</taxon>
    </lineage>
</organism>
<dbReference type="EMBL" id="CADEAL010003447">
    <property type="protein sequence ID" value="CAB1444791.1"/>
    <property type="molecule type" value="Genomic_DNA"/>
</dbReference>
<evidence type="ECO:0000256" key="1">
    <source>
        <dbReference type="SAM" id="MobiDB-lite"/>
    </source>
</evidence>
<keyword evidence="3" id="KW-1185">Reference proteome</keyword>
<evidence type="ECO:0000313" key="2">
    <source>
        <dbReference type="EMBL" id="CAB1444791.1"/>
    </source>
</evidence>
<name>A0A9N7YUD3_PLEPL</name>
<comment type="caution">
    <text evidence="2">The sequence shown here is derived from an EMBL/GenBank/DDBJ whole genome shotgun (WGS) entry which is preliminary data.</text>
</comment>
<feature type="compositionally biased region" description="Pro residues" evidence="1">
    <location>
        <begin position="32"/>
        <end position="44"/>
    </location>
</feature>
<accession>A0A9N7YUD3</accession>
<dbReference type="Proteomes" id="UP001153269">
    <property type="component" value="Unassembled WGS sequence"/>
</dbReference>
<reference evidence="2" key="1">
    <citation type="submission" date="2020-03" db="EMBL/GenBank/DDBJ databases">
        <authorList>
            <person name="Weist P."/>
        </authorList>
    </citation>
    <scope>NUCLEOTIDE SEQUENCE</scope>
</reference>